<evidence type="ECO:0000313" key="3">
    <source>
        <dbReference type="Proteomes" id="UP001597460"/>
    </source>
</evidence>
<dbReference type="Gene3D" id="2.60.40.10">
    <property type="entry name" value="Immunoglobulins"/>
    <property type="match status" value="1"/>
</dbReference>
<evidence type="ECO:0000313" key="2">
    <source>
        <dbReference type="EMBL" id="MFD2532752.1"/>
    </source>
</evidence>
<keyword evidence="3" id="KW-1185">Reference proteome</keyword>
<dbReference type="NCBIfam" id="TIGR04514">
    <property type="entry name" value="GWxTD_dom"/>
    <property type="match status" value="1"/>
</dbReference>
<dbReference type="InterPro" id="IPR013783">
    <property type="entry name" value="Ig-like_fold"/>
</dbReference>
<dbReference type="Proteomes" id="UP001597460">
    <property type="component" value="Unassembled WGS sequence"/>
</dbReference>
<protein>
    <submittedName>
        <fullName evidence="2">GWxTD domain-containing protein</fullName>
    </submittedName>
</protein>
<organism evidence="2 3">
    <name type="scientific">Gracilimonas halophila</name>
    <dbReference type="NCBI Taxonomy" id="1834464"/>
    <lineage>
        <taxon>Bacteria</taxon>
        <taxon>Pseudomonadati</taxon>
        <taxon>Balneolota</taxon>
        <taxon>Balneolia</taxon>
        <taxon>Balneolales</taxon>
        <taxon>Balneolaceae</taxon>
        <taxon>Gracilimonas</taxon>
    </lineage>
</organism>
<gene>
    <name evidence="2" type="ORF">ACFSVN_09875</name>
</gene>
<accession>A0ABW5JMU2</accession>
<sequence length="471" mass="54481">MATRSYLIMLIILSAVMLACSNSYIDKIKRGSDFNYKPGFPELRIASTAFIDTANTAHLLISGDIVYGSLIYSENDDFLEAEFSVIITVTKDGNSQELYVSESFQDTLRGDGEEVIYSQDVYKFEREYPITPGNYTTEVVLIDNNSRKRNTKSVATSVPAKDSTESAINNVSLLTKDSSIENADFKQATTYHLPSKYDSLKFQFQVINNSPNTAFNFNMRLLKFQNDSSIARPLNFRNYTPSSLPYAGIEYDEFDVLESSIRSFSQQGNVIIEYNFQDLPKGNYRLEVRSDNDSSNEIYKAIDFSIKNTNFPAVKTSYELAGPLYYIMDEKEHDKLMKIDDPQEMKNAIDRFWLSNIQNSVIAKSVVSMYYERVEEANKLFSNYKEGWKTDPGMVHILFGPPLQIDSFPDEMTWFYTYNRYDPEERFEFNLSKIRSKYFPFDNYLLDRSDVYFNPQLKQIQKWRSGAILRN</sequence>
<dbReference type="EMBL" id="JBHULI010000024">
    <property type="protein sequence ID" value="MFD2532752.1"/>
    <property type="molecule type" value="Genomic_DNA"/>
</dbReference>
<dbReference type="Pfam" id="PF20094">
    <property type="entry name" value="GWxTD_dom"/>
    <property type="match status" value="1"/>
</dbReference>
<reference evidence="3" key="1">
    <citation type="journal article" date="2019" name="Int. J. Syst. Evol. Microbiol.">
        <title>The Global Catalogue of Microorganisms (GCM) 10K type strain sequencing project: providing services to taxonomists for standard genome sequencing and annotation.</title>
        <authorList>
            <consortium name="The Broad Institute Genomics Platform"/>
            <consortium name="The Broad Institute Genome Sequencing Center for Infectious Disease"/>
            <person name="Wu L."/>
            <person name="Ma J."/>
        </authorList>
    </citation>
    <scope>NUCLEOTIDE SEQUENCE [LARGE SCALE GENOMIC DNA]</scope>
    <source>
        <strain evidence="3">KCTC 52042</strain>
    </source>
</reference>
<evidence type="ECO:0000259" key="1">
    <source>
        <dbReference type="Pfam" id="PF20094"/>
    </source>
</evidence>
<dbReference type="InterPro" id="IPR030959">
    <property type="entry name" value="GWxTD_dom"/>
</dbReference>
<feature type="domain" description="GWxTD" evidence="1">
    <location>
        <begin position="299"/>
        <end position="465"/>
    </location>
</feature>
<name>A0ABW5JMU2_9BACT</name>
<proteinExistence type="predicted"/>
<dbReference type="PROSITE" id="PS51257">
    <property type="entry name" value="PROKAR_LIPOPROTEIN"/>
    <property type="match status" value="1"/>
</dbReference>
<comment type="caution">
    <text evidence="2">The sequence shown here is derived from an EMBL/GenBank/DDBJ whole genome shotgun (WGS) entry which is preliminary data.</text>
</comment>